<comment type="caution">
    <text evidence="8">The sequence shown here is derived from an EMBL/GenBank/DDBJ whole genome shotgun (WGS) entry which is preliminary data.</text>
</comment>
<evidence type="ECO:0000256" key="7">
    <source>
        <dbReference type="ARBA" id="ARBA00023136"/>
    </source>
</evidence>
<organism evidence="8 9">
    <name type="scientific">Polarella glacialis</name>
    <name type="common">Dinoflagellate</name>
    <dbReference type="NCBI Taxonomy" id="89957"/>
    <lineage>
        <taxon>Eukaryota</taxon>
        <taxon>Sar</taxon>
        <taxon>Alveolata</taxon>
        <taxon>Dinophyceae</taxon>
        <taxon>Suessiales</taxon>
        <taxon>Suessiaceae</taxon>
        <taxon>Polarella</taxon>
    </lineage>
</organism>
<dbReference type="AlphaFoldDB" id="A0A813K145"/>
<evidence type="ECO:0000256" key="6">
    <source>
        <dbReference type="ARBA" id="ARBA00023128"/>
    </source>
</evidence>
<evidence type="ECO:0000256" key="2">
    <source>
        <dbReference type="ARBA" id="ARBA00010877"/>
    </source>
</evidence>
<evidence type="ECO:0000313" key="9">
    <source>
        <dbReference type="Proteomes" id="UP000626109"/>
    </source>
</evidence>
<keyword evidence="6" id="KW-0496">Mitochondrion</keyword>
<comment type="similarity">
    <text evidence="2">Belongs to the MICOS complex subunit Mic60 family.</text>
</comment>
<name>A0A813K145_POLGL</name>
<evidence type="ECO:0000256" key="4">
    <source>
        <dbReference type="ARBA" id="ARBA00022792"/>
    </source>
</evidence>
<accession>A0A813K145</accession>
<evidence type="ECO:0000256" key="1">
    <source>
        <dbReference type="ARBA" id="ARBA00004273"/>
    </source>
</evidence>
<dbReference type="GO" id="GO:0061617">
    <property type="term" value="C:MICOS complex"/>
    <property type="evidence" value="ECO:0007669"/>
    <property type="project" value="TreeGrafter"/>
</dbReference>
<keyword evidence="3" id="KW-0812">Transmembrane</keyword>
<evidence type="ECO:0000313" key="8">
    <source>
        <dbReference type="EMBL" id="CAE8688896.1"/>
    </source>
</evidence>
<gene>
    <name evidence="8" type="ORF">PGLA2088_LOCUS26199</name>
</gene>
<dbReference type="Proteomes" id="UP000626109">
    <property type="component" value="Unassembled WGS sequence"/>
</dbReference>
<keyword evidence="4" id="KW-0999">Mitochondrion inner membrane</keyword>
<dbReference type="EMBL" id="CAJNNW010026975">
    <property type="protein sequence ID" value="CAE8688896.1"/>
    <property type="molecule type" value="Genomic_DNA"/>
</dbReference>
<dbReference type="PANTHER" id="PTHR15415:SF7">
    <property type="entry name" value="MICOS COMPLEX SUBUNIT MIC60"/>
    <property type="match status" value="1"/>
</dbReference>
<dbReference type="InterPro" id="IPR019133">
    <property type="entry name" value="MIC60"/>
</dbReference>
<comment type="subcellular location">
    <subcellularLocation>
        <location evidence="1">Mitochondrion inner membrane</location>
    </subcellularLocation>
</comment>
<dbReference type="GO" id="GO:0042407">
    <property type="term" value="P:cristae formation"/>
    <property type="evidence" value="ECO:0007669"/>
    <property type="project" value="TreeGrafter"/>
</dbReference>
<keyword evidence="5" id="KW-1133">Transmembrane helix</keyword>
<sequence>MNAVGVGMAELLAGQEEPLASTESAEQNLDSEIQNRLQALLGSAGRRLTELEQAAAAADAWRNARNLLQAGLGEAGMPEQLAACESAFEDLEAAESALASLGLAVQDAGGTEATAFAADAQQRIAAAWDTQARAAALARLDGALAARFEQNDGDTGDSSVAAALAAAKEAGVGACPSVALAELLPKGQELRESLLRGLEESELLPGIRSRLAAEDFCRAAEASSAQMDDQQLQAEAASLAAALARHKAWQTQQLQRKANAAKEQLKSRTFQRAQQEMQDLEVQKSAALAVRLKAAEEAAGLQADRSVAEVRAAVDAATAKQSEELNAEATAGIVAGVSQLREDFFVRLSALQSSLAQMQEVMDSGRGPQQRSQASNSLSAALLSLEGALLEGRALCGTAAFFGEGEGDAGFVQRMLKQLPEETLGDSRPVPSEPQLRRSFADRLSDWSAAALAPPADGLLGRMAAGVLGRALAGLFALRVAPAVPQAERPDCPSEAARLNLVALALAAELVERGDLHGALTALQKLTGECRLRAELWMADARRALLLQQTVRAARAKASCLNSALL</sequence>
<keyword evidence="7" id="KW-0472">Membrane</keyword>
<proteinExistence type="inferred from homology"/>
<protein>
    <recommendedName>
        <fullName evidence="10">Mitofilin</fullName>
    </recommendedName>
</protein>
<evidence type="ECO:0000256" key="5">
    <source>
        <dbReference type="ARBA" id="ARBA00022989"/>
    </source>
</evidence>
<evidence type="ECO:0000256" key="3">
    <source>
        <dbReference type="ARBA" id="ARBA00022692"/>
    </source>
</evidence>
<evidence type="ECO:0008006" key="10">
    <source>
        <dbReference type="Google" id="ProtNLM"/>
    </source>
</evidence>
<dbReference type="PANTHER" id="PTHR15415">
    <property type="entry name" value="MITOFILIN"/>
    <property type="match status" value="1"/>
</dbReference>
<reference evidence="8" key="1">
    <citation type="submission" date="2021-02" db="EMBL/GenBank/DDBJ databases">
        <authorList>
            <person name="Dougan E. K."/>
            <person name="Rhodes N."/>
            <person name="Thang M."/>
            <person name="Chan C."/>
        </authorList>
    </citation>
    <scope>NUCLEOTIDE SEQUENCE</scope>
</reference>